<evidence type="ECO:0000256" key="1">
    <source>
        <dbReference type="SAM" id="MobiDB-lite"/>
    </source>
</evidence>
<feature type="compositionally biased region" description="Polar residues" evidence="1">
    <location>
        <begin position="33"/>
        <end position="44"/>
    </location>
</feature>
<reference evidence="2 3" key="1">
    <citation type="journal article" date="2015" name="Genome Biol. Evol.">
        <title>Comparative Genomics of a Bacterivorous Green Alga Reveals Evolutionary Causalities and Consequences of Phago-Mixotrophic Mode of Nutrition.</title>
        <authorList>
            <person name="Burns J.A."/>
            <person name="Paasch A."/>
            <person name="Narechania A."/>
            <person name="Kim E."/>
        </authorList>
    </citation>
    <scope>NUCLEOTIDE SEQUENCE [LARGE SCALE GENOMIC DNA]</scope>
    <source>
        <strain evidence="2 3">PLY_AMNH</strain>
    </source>
</reference>
<gene>
    <name evidence="2" type="ORF">CYMTET_37566</name>
</gene>
<name>A0AAE0CF66_9CHLO</name>
<feature type="compositionally biased region" description="Low complexity" evidence="1">
    <location>
        <begin position="1"/>
        <end position="12"/>
    </location>
</feature>
<dbReference type="AlphaFoldDB" id="A0AAE0CF66"/>
<proteinExistence type="predicted"/>
<keyword evidence="3" id="KW-1185">Reference proteome</keyword>
<accession>A0AAE0CF66</accession>
<evidence type="ECO:0000313" key="2">
    <source>
        <dbReference type="EMBL" id="KAK3253174.1"/>
    </source>
</evidence>
<organism evidence="2 3">
    <name type="scientific">Cymbomonas tetramitiformis</name>
    <dbReference type="NCBI Taxonomy" id="36881"/>
    <lineage>
        <taxon>Eukaryota</taxon>
        <taxon>Viridiplantae</taxon>
        <taxon>Chlorophyta</taxon>
        <taxon>Pyramimonadophyceae</taxon>
        <taxon>Pyramimonadales</taxon>
        <taxon>Pyramimonadaceae</taxon>
        <taxon>Cymbomonas</taxon>
    </lineage>
</organism>
<dbReference type="Proteomes" id="UP001190700">
    <property type="component" value="Unassembled WGS sequence"/>
</dbReference>
<dbReference type="EMBL" id="LGRX02024979">
    <property type="protein sequence ID" value="KAK3253174.1"/>
    <property type="molecule type" value="Genomic_DNA"/>
</dbReference>
<evidence type="ECO:0000313" key="3">
    <source>
        <dbReference type="Proteomes" id="UP001190700"/>
    </source>
</evidence>
<feature type="region of interest" description="Disordered" evidence="1">
    <location>
        <begin position="1"/>
        <end position="44"/>
    </location>
</feature>
<sequence>MNTNAKQQAAKGAAGGGGRFQGWERCDHEGAGSSPQGPNQINLDTNVERAQTGLGMWLTPGINVPGTILPGSSLRFGGRVEGAD</sequence>
<protein>
    <submittedName>
        <fullName evidence="2">Uncharacterized protein</fullName>
    </submittedName>
</protein>
<comment type="caution">
    <text evidence="2">The sequence shown here is derived from an EMBL/GenBank/DDBJ whole genome shotgun (WGS) entry which is preliminary data.</text>
</comment>